<dbReference type="GO" id="GO:0008889">
    <property type="term" value="F:glycerophosphodiester phosphodiesterase activity"/>
    <property type="evidence" value="ECO:0007669"/>
    <property type="project" value="TreeGrafter"/>
</dbReference>
<dbReference type="InterPro" id="IPR017946">
    <property type="entry name" value="PLC-like_Pdiesterase_TIM-brl"/>
</dbReference>
<dbReference type="CDD" id="cd08566">
    <property type="entry name" value="GDPD_AtGDE_like"/>
    <property type="match status" value="1"/>
</dbReference>
<accession>A0A2S7L224</accession>
<dbReference type="OrthoDB" id="384721at2"/>
<dbReference type="GO" id="GO:0005886">
    <property type="term" value="C:plasma membrane"/>
    <property type="evidence" value="ECO:0007669"/>
    <property type="project" value="TreeGrafter"/>
</dbReference>
<dbReference type="GO" id="GO:0006644">
    <property type="term" value="P:phospholipid metabolic process"/>
    <property type="evidence" value="ECO:0007669"/>
    <property type="project" value="TreeGrafter"/>
</dbReference>
<name>A0A2S7L224_9FLAO</name>
<dbReference type="Pfam" id="PF03009">
    <property type="entry name" value="GDPD"/>
    <property type="match status" value="1"/>
</dbReference>
<feature type="chain" id="PRO_5015759769" description="GP-PDE domain-containing protein" evidence="1">
    <location>
        <begin position="32"/>
        <end position="320"/>
    </location>
</feature>
<dbReference type="PANTHER" id="PTHR46320">
    <property type="entry name" value="GLYCEROPHOSPHODIESTER PHOSPHODIESTERASE 1"/>
    <property type="match status" value="1"/>
</dbReference>
<dbReference type="GO" id="GO:0006580">
    <property type="term" value="P:ethanolamine metabolic process"/>
    <property type="evidence" value="ECO:0007669"/>
    <property type="project" value="TreeGrafter"/>
</dbReference>
<keyword evidence="4" id="KW-1185">Reference proteome</keyword>
<evidence type="ECO:0000313" key="3">
    <source>
        <dbReference type="EMBL" id="PQB08982.1"/>
    </source>
</evidence>
<dbReference type="SUPFAM" id="SSF51695">
    <property type="entry name" value="PLC-like phosphodiesterases"/>
    <property type="match status" value="1"/>
</dbReference>
<protein>
    <recommendedName>
        <fullName evidence="2">GP-PDE domain-containing protein</fullName>
    </recommendedName>
</protein>
<dbReference type="InterPro" id="IPR030395">
    <property type="entry name" value="GP_PDE_dom"/>
</dbReference>
<proteinExistence type="predicted"/>
<organism evidence="3 4">
    <name type="scientific">Polaribacter filamentus</name>
    <dbReference type="NCBI Taxonomy" id="53483"/>
    <lineage>
        <taxon>Bacteria</taxon>
        <taxon>Pseudomonadati</taxon>
        <taxon>Bacteroidota</taxon>
        <taxon>Flavobacteriia</taxon>
        <taxon>Flavobacteriales</taxon>
        <taxon>Flavobacteriaceae</taxon>
    </lineage>
</organism>
<dbReference type="GO" id="GO:0070291">
    <property type="term" value="P:N-acylethanolamine metabolic process"/>
    <property type="evidence" value="ECO:0007669"/>
    <property type="project" value="TreeGrafter"/>
</dbReference>
<dbReference type="AlphaFoldDB" id="A0A2S7L224"/>
<dbReference type="PANTHER" id="PTHR46320:SF1">
    <property type="entry name" value="GLYCEROPHOSPHODIESTER PHOSPHODIESTERASE 1"/>
    <property type="match status" value="1"/>
</dbReference>
<feature type="domain" description="GP-PDE" evidence="2">
    <location>
        <begin position="67"/>
        <end position="311"/>
    </location>
</feature>
<keyword evidence="1" id="KW-0732">Signal</keyword>
<dbReference type="PROSITE" id="PS51257">
    <property type="entry name" value="PROKAR_LIPOPROTEIN"/>
    <property type="match status" value="1"/>
</dbReference>
<dbReference type="Proteomes" id="UP000239522">
    <property type="component" value="Unassembled WGS sequence"/>
</dbReference>
<dbReference type="Gene3D" id="3.20.20.190">
    <property type="entry name" value="Phosphatidylinositol (PI) phosphodiesterase"/>
    <property type="match status" value="1"/>
</dbReference>
<evidence type="ECO:0000313" key="4">
    <source>
        <dbReference type="Proteomes" id="UP000239522"/>
    </source>
</evidence>
<evidence type="ECO:0000259" key="2">
    <source>
        <dbReference type="PROSITE" id="PS51704"/>
    </source>
</evidence>
<reference evidence="3 4" key="1">
    <citation type="submission" date="2016-11" db="EMBL/GenBank/DDBJ databases">
        <title>Trade-off between light-utilization and light-protection in marine flavobacteria.</title>
        <authorList>
            <person name="Kumagai Y."/>
        </authorList>
    </citation>
    <scope>NUCLEOTIDE SEQUENCE [LARGE SCALE GENOMIC DNA]</scope>
    <source>
        <strain evidence="3 4">ATCC 700397</strain>
    </source>
</reference>
<sequence>MVIVRIKKRMNLKLRVFILFNFIFLSCSSEEAPQIDSDPDPDPVATVKPSFNKVKSILRNNPTSEYVMVLAHRGGFVSTPENSISAIQNSTDIEVDIVEMDVQLTKDNKLVVMHDTSINRTTNGSGLVSDYTLAELQQFRLLNPNGSLSEENVPSLKEALTFSKDKMHLFLDKGHDYLDLIYQDLVATNTANQTLIGGTLTWFQFNNQFSNLIGKINYIPRAGSGQTLEYINSFESSINPIAYFPSCDLISSNNDVFDKIKENNKWIFSTTLIGSNCSEVVLGSEAIWNWEITQGIDGIFTDKSQELVTFLTEKGLHNNE</sequence>
<dbReference type="PROSITE" id="PS51704">
    <property type="entry name" value="GP_PDE"/>
    <property type="match status" value="1"/>
</dbReference>
<evidence type="ECO:0000256" key="1">
    <source>
        <dbReference type="SAM" id="SignalP"/>
    </source>
</evidence>
<feature type="signal peptide" evidence="1">
    <location>
        <begin position="1"/>
        <end position="31"/>
    </location>
</feature>
<dbReference type="EMBL" id="MQUA01000004">
    <property type="protein sequence ID" value="PQB08982.1"/>
    <property type="molecule type" value="Genomic_DNA"/>
</dbReference>
<gene>
    <name evidence="3" type="ORF">BST83_01115</name>
</gene>
<comment type="caution">
    <text evidence="3">The sequence shown here is derived from an EMBL/GenBank/DDBJ whole genome shotgun (WGS) entry which is preliminary data.</text>
</comment>